<reference evidence="14 15" key="1">
    <citation type="submission" date="2021-01" db="EMBL/GenBank/DDBJ databases">
        <title>Genome public.</title>
        <authorList>
            <person name="Liu C."/>
            <person name="Sun Q."/>
        </authorList>
    </citation>
    <scope>NUCLEOTIDE SEQUENCE [LARGE SCALE GENOMIC DNA]</scope>
    <source>
        <strain evidence="14 15">JC656</strain>
    </source>
</reference>
<keyword evidence="15" id="KW-1185">Reference proteome</keyword>
<dbReference type="EMBL" id="JAERRC010000012">
    <property type="protein sequence ID" value="MBL0704835.1"/>
    <property type="molecule type" value="Genomic_DNA"/>
</dbReference>
<comment type="pathway">
    <text evidence="4 12">Porphyrin-containing compound metabolism; protoheme biosynthesis.</text>
</comment>
<dbReference type="PANTHER" id="PTHR42923:SF3">
    <property type="entry name" value="PROTOPORPHYRINOGEN OXIDASE"/>
    <property type="match status" value="1"/>
</dbReference>
<evidence type="ECO:0000256" key="12">
    <source>
        <dbReference type="RuleBase" id="RU364052"/>
    </source>
</evidence>
<dbReference type="InterPro" id="IPR004572">
    <property type="entry name" value="Protoporphyrinogen_oxidase"/>
</dbReference>
<dbReference type="InterPro" id="IPR036188">
    <property type="entry name" value="FAD/NAD-bd_sf"/>
</dbReference>
<evidence type="ECO:0000313" key="14">
    <source>
        <dbReference type="EMBL" id="MBL0704835.1"/>
    </source>
</evidence>
<evidence type="ECO:0000256" key="6">
    <source>
        <dbReference type="ARBA" id="ARBA00012402"/>
    </source>
</evidence>
<keyword evidence="11 12" id="KW-0350">Heme biosynthesis</keyword>
<dbReference type="SUPFAM" id="SSF51905">
    <property type="entry name" value="FAD/NAD(P)-binding domain"/>
    <property type="match status" value="1"/>
</dbReference>
<comment type="similarity">
    <text evidence="5 12">Belongs to the protoporphyrinogen/coproporphyrinogen oxidase family. Coproporphyrinogen III oxidase subfamily.</text>
</comment>
<dbReference type="PANTHER" id="PTHR42923">
    <property type="entry name" value="PROTOPORPHYRINOGEN OXIDASE"/>
    <property type="match status" value="1"/>
</dbReference>
<comment type="catalytic activity">
    <reaction evidence="1">
        <text>coproporphyrinogen III + 3 O2 = coproporphyrin III + 3 H2O2</text>
        <dbReference type="Rhea" id="RHEA:43436"/>
        <dbReference type="ChEBI" id="CHEBI:15379"/>
        <dbReference type="ChEBI" id="CHEBI:16240"/>
        <dbReference type="ChEBI" id="CHEBI:57309"/>
        <dbReference type="ChEBI" id="CHEBI:131725"/>
        <dbReference type="EC" id="1.3.3.15"/>
    </reaction>
    <physiologicalReaction direction="left-to-right" evidence="1">
        <dbReference type="Rhea" id="RHEA:43437"/>
    </physiologicalReaction>
</comment>
<dbReference type="InterPro" id="IPR002937">
    <property type="entry name" value="Amino_oxidase"/>
</dbReference>
<protein>
    <recommendedName>
        <fullName evidence="7 12">Coproporphyrinogen III oxidase</fullName>
        <ecNumber evidence="6 12">1.3.3.15</ecNumber>
    </recommendedName>
</protein>
<keyword evidence="10 12" id="KW-0560">Oxidoreductase</keyword>
<organism evidence="14 15">
    <name type="scientific">Sinomonas cellulolyticus</name>
    <dbReference type="NCBI Taxonomy" id="2801916"/>
    <lineage>
        <taxon>Bacteria</taxon>
        <taxon>Bacillati</taxon>
        <taxon>Actinomycetota</taxon>
        <taxon>Actinomycetes</taxon>
        <taxon>Micrococcales</taxon>
        <taxon>Micrococcaceae</taxon>
        <taxon>Sinomonas</taxon>
    </lineage>
</organism>
<dbReference type="RefSeq" id="WP_189693225.1">
    <property type="nucleotide sequence ID" value="NZ_BNCM01000004.1"/>
</dbReference>
<evidence type="ECO:0000259" key="13">
    <source>
        <dbReference type="Pfam" id="PF01593"/>
    </source>
</evidence>
<comment type="function">
    <text evidence="3 12">Involved in coproporphyrin-dependent heme b biosynthesis. Catalyzes the oxidation of coproporphyrinogen III to coproporphyrin III.</text>
</comment>
<dbReference type="InterPro" id="IPR050464">
    <property type="entry name" value="Zeta_carotene_desat/Oxidored"/>
</dbReference>
<name>A0ABS1JZI9_9MICC</name>
<evidence type="ECO:0000313" key="15">
    <source>
        <dbReference type="Proteomes" id="UP000639051"/>
    </source>
</evidence>
<dbReference type="Proteomes" id="UP000639051">
    <property type="component" value="Unassembled WGS sequence"/>
</dbReference>
<evidence type="ECO:0000256" key="4">
    <source>
        <dbReference type="ARBA" id="ARBA00004744"/>
    </source>
</evidence>
<evidence type="ECO:0000256" key="10">
    <source>
        <dbReference type="ARBA" id="ARBA00023002"/>
    </source>
</evidence>
<accession>A0ABS1JZI9</accession>
<dbReference type="Gene3D" id="3.50.50.60">
    <property type="entry name" value="FAD/NAD(P)-binding domain"/>
    <property type="match status" value="1"/>
</dbReference>
<evidence type="ECO:0000256" key="5">
    <source>
        <dbReference type="ARBA" id="ARBA00008310"/>
    </source>
</evidence>
<dbReference type="Gene3D" id="1.10.3110.10">
    <property type="entry name" value="protoporphyrinogen ix oxidase, domain 3"/>
    <property type="match status" value="1"/>
</dbReference>
<evidence type="ECO:0000256" key="3">
    <source>
        <dbReference type="ARBA" id="ARBA00002185"/>
    </source>
</evidence>
<feature type="domain" description="Amine oxidase" evidence="13">
    <location>
        <begin position="21"/>
        <end position="489"/>
    </location>
</feature>
<evidence type="ECO:0000256" key="8">
    <source>
        <dbReference type="ARBA" id="ARBA00022630"/>
    </source>
</evidence>
<dbReference type="Pfam" id="PF01593">
    <property type="entry name" value="Amino_oxidase"/>
    <property type="match status" value="1"/>
</dbReference>
<gene>
    <name evidence="14" type="primary">hemG</name>
    <name evidence="14" type="ORF">JJE72_04850</name>
</gene>
<evidence type="ECO:0000256" key="1">
    <source>
        <dbReference type="ARBA" id="ARBA00001755"/>
    </source>
</evidence>
<dbReference type="GO" id="GO:0004729">
    <property type="term" value="F:oxygen-dependent protoporphyrinogen oxidase activity"/>
    <property type="evidence" value="ECO:0007669"/>
    <property type="project" value="UniProtKB-EC"/>
</dbReference>
<comment type="cofactor">
    <cofactor evidence="2 12">
        <name>FAD</name>
        <dbReference type="ChEBI" id="CHEBI:57692"/>
    </cofactor>
</comment>
<dbReference type="EC" id="1.3.3.15" evidence="6 12"/>
<sequence>MQTDTDNAGLRPRALVVGGGISGLVAALELRRAGLDVTVLEADRRWGGCIGAHEVAGLRLDSGAESFATRTDAVRTLVDDIGLADDVVPPHPSGAWVLLPDGPVELPKTGVLGIPANPWDSEVRAALGFWGSLRASADRWLPAPEPHGTTSVADLVRTRMGRRVLDRLVAPVVGGVHSADPALLDADMVAPGLRRLMSEKGSLAAAVAAQRGAARGQKAGSAVAGIRGGLNRMVDALVARLRADGVRLILGQRVERLERASGTDGATLWRVGAVVPAEGSEEEALLGPEDTYEADLVVVALTGPAAVELLSDAVPALAGHEPVPGPQVKLVTLVLDCPPLDARPRGTGILVAPQVPGIEAKALTHATAKWEWLAEQAGPGTHVVRLSYGRAGDRIPGVAGNGRGPETDNELFDAAIRDASALLGVTLTAEEVLGWDVVRWQGALPFAAVGHRERVAAIRGLVGAQPGLAVVGGWAAGNGLAAVIPDARREAAALVRGLERGPVA</sequence>
<keyword evidence="8 12" id="KW-0285">Flavoprotein</keyword>
<dbReference type="Gene3D" id="3.90.660.20">
    <property type="entry name" value="Protoporphyrinogen oxidase, mitochondrial, domain 2"/>
    <property type="match status" value="1"/>
</dbReference>
<keyword evidence="12" id="KW-0963">Cytoplasm</keyword>
<proteinExistence type="inferred from homology"/>
<keyword evidence="9 12" id="KW-0274">FAD</keyword>
<comment type="subcellular location">
    <subcellularLocation>
        <location evidence="12">Cytoplasm</location>
    </subcellularLocation>
</comment>
<dbReference type="NCBIfam" id="TIGR00562">
    <property type="entry name" value="proto_IX_ox"/>
    <property type="match status" value="1"/>
</dbReference>
<comment type="caution">
    <text evidence="14">The sequence shown here is derived from an EMBL/GenBank/DDBJ whole genome shotgun (WGS) entry which is preliminary data.</text>
</comment>
<evidence type="ECO:0000256" key="7">
    <source>
        <dbReference type="ARBA" id="ARBA00019046"/>
    </source>
</evidence>
<evidence type="ECO:0000256" key="2">
    <source>
        <dbReference type="ARBA" id="ARBA00001974"/>
    </source>
</evidence>
<dbReference type="SUPFAM" id="SSF54373">
    <property type="entry name" value="FAD-linked reductases, C-terminal domain"/>
    <property type="match status" value="1"/>
</dbReference>
<evidence type="ECO:0000256" key="11">
    <source>
        <dbReference type="ARBA" id="ARBA00023133"/>
    </source>
</evidence>
<evidence type="ECO:0000256" key="9">
    <source>
        <dbReference type="ARBA" id="ARBA00022827"/>
    </source>
</evidence>